<name>A0A0P8CH54_9EURY</name>
<keyword evidence="1" id="KW-1133">Transmembrane helix</keyword>
<feature type="transmembrane region" description="Helical" evidence="1">
    <location>
        <begin position="15"/>
        <end position="35"/>
    </location>
</feature>
<comment type="caution">
    <text evidence="2">The sequence shown here is derived from an EMBL/GenBank/DDBJ whole genome shotgun (WGS) entry which is preliminary data.</text>
</comment>
<organism evidence="2 3">
    <name type="scientific">Candidatus Methanoperedens nitratireducens</name>
    <dbReference type="NCBI Taxonomy" id="1392998"/>
    <lineage>
        <taxon>Archaea</taxon>
        <taxon>Methanobacteriati</taxon>
        <taxon>Methanobacteriota</taxon>
        <taxon>Stenosarchaea group</taxon>
        <taxon>Methanomicrobia</taxon>
        <taxon>Methanosarcinales</taxon>
        <taxon>ANME-2 cluster</taxon>
        <taxon>Candidatus Methanoperedentaceae</taxon>
        <taxon>Candidatus Methanoperedens</taxon>
    </lineage>
</organism>
<gene>
    <name evidence="2" type="ORF">MPEBLZ_03417</name>
</gene>
<dbReference type="Proteomes" id="UP000050360">
    <property type="component" value="Unassembled WGS sequence"/>
</dbReference>
<proteinExistence type="predicted"/>
<evidence type="ECO:0000256" key="1">
    <source>
        <dbReference type="SAM" id="Phobius"/>
    </source>
</evidence>
<feature type="transmembrane region" description="Helical" evidence="1">
    <location>
        <begin position="129"/>
        <end position="149"/>
    </location>
</feature>
<feature type="transmembrane region" description="Helical" evidence="1">
    <location>
        <begin position="95"/>
        <end position="123"/>
    </location>
</feature>
<evidence type="ECO:0000313" key="3">
    <source>
        <dbReference type="Proteomes" id="UP000050360"/>
    </source>
</evidence>
<dbReference type="EMBL" id="LKCM01000273">
    <property type="protein sequence ID" value="KPQ42030.1"/>
    <property type="molecule type" value="Genomic_DNA"/>
</dbReference>
<protein>
    <submittedName>
        <fullName evidence="2">Uncharacterized protein</fullName>
    </submittedName>
</protein>
<dbReference type="AlphaFoldDB" id="A0A0P8CH54"/>
<accession>A0A0P8CH54</accession>
<reference evidence="2 3" key="1">
    <citation type="submission" date="2015-09" db="EMBL/GenBank/DDBJ databases">
        <title>A metagenomics-based metabolic model of nitrate-dependent anaerobic oxidation of methane by Methanoperedens-like archaea.</title>
        <authorList>
            <person name="Arshad A."/>
            <person name="Speth D.R."/>
            <person name="De Graaf R.M."/>
            <person name="Op Den Camp H.J."/>
            <person name="Jetten M.S."/>
            <person name="Welte C.U."/>
        </authorList>
    </citation>
    <scope>NUCLEOTIDE SEQUENCE [LARGE SCALE GENOMIC DNA]</scope>
</reference>
<keyword evidence="1" id="KW-0472">Membrane</keyword>
<evidence type="ECO:0000313" key="2">
    <source>
        <dbReference type="EMBL" id="KPQ42030.1"/>
    </source>
</evidence>
<sequence>MSLKQRIKLYLRNPFVFGASIGILVVLFNISIASLAEGSFEKGYEVFLTNGIFVYLIPLAVSVQMGLFRYHRNITTGNVAGTEKMGMAGSATSSLTMVACCLHHVSDLLPSIGLILAASSFLIQYKDTIIIIGLLANVAGSIYIARAIIKDRIIIANLEKSVS</sequence>
<feature type="transmembrane region" description="Helical" evidence="1">
    <location>
        <begin position="47"/>
        <end position="68"/>
    </location>
</feature>
<keyword evidence="1" id="KW-0812">Transmembrane</keyword>